<feature type="region of interest" description="Disordered" evidence="2">
    <location>
        <begin position="19"/>
        <end position="48"/>
    </location>
</feature>
<dbReference type="InterPro" id="IPR036883">
    <property type="entry name" value="PDCD5-like_sf"/>
</dbReference>
<name>A0A075GGR5_9ARCH</name>
<dbReference type="SUPFAM" id="SSF46950">
    <property type="entry name" value="Double-stranded DNA-binding domain"/>
    <property type="match status" value="1"/>
</dbReference>
<dbReference type="Pfam" id="PF01984">
    <property type="entry name" value="dsDNA_bind"/>
    <property type="match status" value="1"/>
</dbReference>
<feature type="compositionally biased region" description="Low complexity" evidence="2">
    <location>
        <begin position="24"/>
        <end position="35"/>
    </location>
</feature>
<feature type="compositionally biased region" description="Basic and acidic residues" evidence="2">
    <location>
        <begin position="37"/>
        <end position="48"/>
    </location>
</feature>
<protein>
    <recommendedName>
        <fullName evidence="4">Double-stranded DNA-binding protein</fullName>
    </recommendedName>
</protein>
<evidence type="ECO:0000256" key="2">
    <source>
        <dbReference type="SAM" id="MobiDB-lite"/>
    </source>
</evidence>
<evidence type="ECO:0008006" key="4">
    <source>
        <dbReference type="Google" id="ProtNLM"/>
    </source>
</evidence>
<dbReference type="InterPro" id="IPR002836">
    <property type="entry name" value="PDCD5-like"/>
</dbReference>
<dbReference type="Gene3D" id="1.10.8.140">
    <property type="entry name" value="PDCD5-like"/>
    <property type="match status" value="1"/>
</dbReference>
<dbReference type="AlphaFoldDB" id="A0A075GGR5"/>
<dbReference type="EMBL" id="KF900647">
    <property type="protein sequence ID" value="AIF02375.1"/>
    <property type="molecule type" value="Genomic_DNA"/>
</dbReference>
<accession>A0A075GGR5</accession>
<dbReference type="GO" id="GO:0003677">
    <property type="term" value="F:DNA binding"/>
    <property type="evidence" value="ECO:0007669"/>
    <property type="project" value="InterPro"/>
</dbReference>
<proteinExistence type="inferred from homology"/>
<evidence type="ECO:0000256" key="1">
    <source>
        <dbReference type="ARBA" id="ARBA00010490"/>
    </source>
</evidence>
<comment type="similarity">
    <text evidence="1">Belongs to the PDCD5 family.</text>
</comment>
<reference evidence="3" key="1">
    <citation type="journal article" date="2014" name="Genome Biol. Evol.">
        <title>Pangenome evidence for extensive interdomain horizontal transfer affecting lineage core and shell genes in uncultured planktonic thaumarchaeota and euryarchaeota.</title>
        <authorList>
            <person name="Deschamps P."/>
            <person name="Zivanovic Y."/>
            <person name="Moreira D."/>
            <person name="Rodriguez-Valera F."/>
            <person name="Lopez-Garcia P."/>
        </authorList>
    </citation>
    <scope>NUCLEOTIDE SEQUENCE</scope>
</reference>
<organism evidence="3">
    <name type="scientific">uncultured marine thaumarchaeote KM3_156_B03</name>
    <dbReference type="NCBI Taxonomy" id="1456022"/>
    <lineage>
        <taxon>Archaea</taxon>
        <taxon>Nitrososphaerota</taxon>
        <taxon>environmental samples</taxon>
    </lineage>
</organism>
<sequence>MSQEDNELEKLKAKRLAEMEKNLSSQRQQKELQSSQEEEKKNQPTHREIVAKRLGYRGLEVLQNAEYQFPKETQIVIQKLAELISSGDIKEVLDGGQLFALFRSIGINVRMKTKISVEKDGKFVSISDKLRKKSPSTKSD</sequence>
<evidence type="ECO:0000313" key="3">
    <source>
        <dbReference type="EMBL" id="AIF02375.1"/>
    </source>
</evidence>